<sequence length="466" mass="49682">MVSKLTQYTLITATLIASAPSLAFEFDLNDMTNPKVSVEGCSYGRGSLAVESAKAEAAKSLQTFLNGEYQFSSEKYDETLVDTAFSSSSKSVLATALSQGRLALTYSSPMLMGDDTCVTATLAAGDVSSEEDFGDVSWDDSPIVSVIVTGEGVANKKLGLSARQAAEMDAFRRAISQVLGVSVKSGTSISSSSRTSTTESNDSASFEDISISALSISSSGVVDSWSEISSQALANGRHSVTLNVNVTKATAQEKFSQMMAQIGNPKVFVDGDNASIVRQLSDALRGLGYTTTSRVSNAALWLDINTKAFEINNESRLEMSISVRDLAGNHYGSWENDPSFMALPTRDGVTDTLAKVTLRSKKNQKAIQSMLESSANALAQMGGPVREILMSNSAAGDHANLNMLISRLHSVSDVQVSKKGKQTLVTFRSVTPIGDVAHLLSSAMKVHRPNKTSRVVIENDFRLTVN</sequence>
<proteinExistence type="predicted"/>
<keyword evidence="1" id="KW-0732">Signal</keyword>
<reference evidence="2" key="1">
    <citation type="submission" date="2021-12" db="EMBL/GenBank/DDBJ databases">
        <title>Enterovibrio ZSDZ35 sp. nov. and Enterovibrio ZSDZ42 sp. nov., isolated from coastal seawater in Qingdao.</title>
        <authorList>
            <person name="Zhang P."/>
        </authorList>
    </citation>
    <scope>NUCLEOTIDE SEQUENCE</scope>
    <source>
        <strain evidence="2">ZSDZ35</strain>
    </source>
</reference>
<feature type="signal peptide" evidence="1">
    <location>
        <begin position="1"/>
        <end position="23"/>
    </location>
</feature>
<evidence type="ECO:0000256" key="1">
    <source>
        <dbReference type="SAM" id="SignalP"/>
    </source>
</evidence>
<accession>A0ABT5QIK2</accession>
<evidence type="ECO:0000313" key="2">
    <source>
        <dbReference type="EMBL" id="MDD1780818.1"/>
    </source>
</evidence>
<organism evidence="2 3">
    <name type="scientific">Enterovibrio qingdaonensis</name>
    <dbReference type="NCBI Taxonomy" id="2899818"/>
    <lineage>
        <taxon>Bacteria</taxon>
        <taxon>Pseudomonadati</taxon>
        <taxon>Pseudomonadota</taxon>
        <taxon>Gammaproteobacteria</taxon>
        <taxon>Vibrionales</taxon>
        <taxon>Vibrionaceae</taxon>
        <taxon>Enterovibrio</taxon>
    </lineage>
</organism>
<keyword evidence="3" id="KW-1185">Reference proteome</keyword>
<evidence type="ECO:0008006" key="4">
    <source>
        <dbReference type="Google" id="ProtNLM"/>
    </source>
</evidence>
<comment type="caution">
    <text evidence="2">The sequence shown here is derived from an EMBL/GenBank/DDBJ whole genome shotgun (WGS) entry which is preliminary data.</text>
</comment>
<dbReference type="Proteomes" id="UP001149821">
    <property type="component" value="Unassembled WGS sequence"/>
</dbReference>
<feature type="chain" id="PRO_5045328622" description="Flagellar assembly protein T N-terminal domain-containing protein" evidence="1">
    <location>
        <begin position="24"/>
        <end position="466"/>
    </location>
</feature>
<protein>
    <recommendedName>
        <fullName evidence="4">Flagellar assembly protein T N-terminal domain-containing protein</fullName>
    </recommendedName>
</protein>
<dbReference type="EMBL" id="JAJUBB010000003">
    <property type="protein sequence ID" value="MDD1780818.1"/>
    <property type="molecule type" value="Genomic_DNA"/>
</dbReference>
<gene>
    <name evidence="2" type="ORF">LRP49_06345</name>
</gene>
<dbReference type="RefSeq" id="WP_274141007.1">
    <property type="nucleotide sequence ID" value="NZ_JAJUBB010000003.1"/>
</dbReference>
<evidence type="ECO:0000313" key="3">
    <source>
        <dbReference type="Proteomes" id="UP001149821"/>
    </source>
</evidence>
<name>A0ABT5QIK2_9GAMM</name>